<feature type="compositionally biased region" description="Acidic residues" evidence="1">
    <location>
        <begin position="695"/>
        <end position="707"/>
    </location>
</feature>
<reference evidence="2 3" key="1">
    <citation type="submission" date="2014-04" db="EMBL/GenBank/DDBJ databases">
        <authorList>
            <consortium name="DOE Joint Genome Institute"/>
            <person name="Kuo A."/>
            <person name="Gay G."/>
            <person name="Dore J."/>
            <person name="Kohler A."/>
            <person name="Nagy L.G."/>
            <person name="Floudas D."/>
            <person name="Copeland A."/>
            <person name="Barry K.W."/>
            <person name="Cichocki N."/>
            <person name="Veneault-Fourrey C."/>
            <person name="LaButti K."/>
            <person name="Lindquist E.A."/>
            <person name="Lipzen A."/>
            <person name="Lundell T."/>
            <person name="Morin E."/>
            <person name="Murat C."/>
            <person name="Sun H."/>
            <person name="Tunlid A."/>
            <person name="Henrissat B."/>
            <person name="Grigoriev I.V."/>
            <person name="Hibbett D.S."/>
            <person name="Martin F."/>
            <person name="Nordberg H.P."/>
            <person name="Cantor M.N."/>
            <person name="Hua S.X."/>
        </authorList>
    </citation>
    <scope>NUCLEOTIDE SEQUENCE [LARGE SCALE GENOMIC DNA]</scope>
    <source>
        <strain evidence="3">h7</strain>
    </source>
</reference>
<feature type="region of interest" description="Disordered" evidence="1">
    <location>
        <begin position="364"/>
        <end position="548"/>
    </location>
</feature>
<feature type="region of interest" description="Disordered" evidence="1">
    <location>
        <begin position="651"/>
        <end position="733"/>
    </location>
</feature>
<keyword evidence="3" id="KW-1185">Reference proteome</keyword>
<feature type="compositionally biased region" description="Basic and acidic residues" evidence="1">
    <location>
        <begin position="1514"/>
        <end position="1525"/>
    </location>
</feature>
<protein>
    <recommendedName>
        <fullName evidence="4">Protein mms22</fullName>
    </recommendedName>
</protein>
<feature type="region of interest" description="Disordered" evidence="1">
    <location>
        <begin position="1514"/>
        <end position="1534"/>
    </location>
</feature>
<feature type="compositionally biased region" description="Basic and acidic residues" evidence="1">
    <location>
        <begin position="418"/>
        <end position="428"/>
    </location>
</feature>
<reference evidence="3" key="2">
    <citation type="submission" date="2015-01" db="EMBL/GenBank/DDBJ databases">
        <title>Evolutionary Origins and Diversification of the Mycorrhizal Mutualists.</title>
        <authorList>
            <consortium name="DOE Joint Genome Institute"/>
            <consortium name="Mycorrhizal Genomics Consortium"/>
            <person name="Kohler A."/>
            <person name="Kuo A."/>
            <person name="Nagy L.G."/>
            <person name="Floudas D."/>
            <person name="Copeland A."/>
            <person name="Barry K.W."/>
            <person name="Cichocki N."/>
            <person name="Veneault-Fourrey C."/>
            <person name="LaButti K."/>
            <person name="Lindquist E.A."/>
            <person name="Lipzen A."/>
            <person name="Lundell T."/>
            <person name="Morin E."/>
            <person name="Murat C."/>
            <person name="Riley R."/>
            <person name="Ohm R."/>
            <person name="Sun H."/>
            <person name="Tunlid A."/>
            <person name="Henrissat B."/>
            <person name="Grigoriev I.V."/>
            <person name="Hibbett D.S."/>
            <person name="Martin F."/>
        </authorList>
    </citation>
    <scope>NUCLEOTIDE SEQUENCE [LARGE SCALE GENOMIC DNA]</scope>
    <source>
        <strain evidence="3">h7</strain>
    </source>
</reference>
<sequence>MDVGDPDLDVVETSDVEEFEELEGSTHGLLKKSMDYLRGNTDQSEIRFPPRKRMKLLHDSAVSNAADVPFLLTSPICSPLPSTTSPRGSQSSATMLGGISPGRFLDSPHSPTEAPFRAPDNLLTKVANYVLTSSSSLALGNSQRPFIRSPTQGGISTCPSPADMELTTIETRVEENGPPWPHYSQPTTQTPLTPKSRRSDSPDPLSTFAIASFRTPRSSLNTLAPPPFASSQPPSRAEESADELLLFSPAKRLSPTIESSPITPLSSNPGSLRSNLGGPSSSQQVSPSPPHEYPPSPLPVPLVPPLYHPPPEVVRAAHEEENAGRYTLRGRKPIQVRPFTGENAQYQAAMRSIPEAIVKQRNLDRRGRRLNPEDHYENDEKEEDGYAFENDEEEWEERQRRRHREREELSKATGDSTRSPERPSEPERPLYPSILQDIQSTDEEDGIVGGLTKEDRKFLRARKKQKRIEKEKEKEALRQQDEILSRPKKSPRHRISYFPIPAQAQPSTTSRTPLKSGEENDPGIDDPPLYPIEFGEDQPCLSPSASPGAKVFHDYSHEVNDFEGFLQDDFPAGRDDDISPANEPDFVPHLFTDSPANDVIDIGSDNEERQISPSLSPQSIPSVALEKGQEKLLGRMYPKFMIPGIITKGFRKTNKEKRRKSVSGDEADGPLLPGRTRVQRIANPKDLKEIKGDSESEAETDPDEDSDPPSPFRPAVSRHGTSDKSESDSDAVEIVEMYRPKGIPKKPRAVFDVDDGVFSESENIIYDEHIDEHFTSNRTAGKRGAVNRLKEPSLIDWMLARSRTIGGTRKDHQPKSSKSRKKSSKSKLDIMTNGARRYGHERQTLLSFEGARKAKKRKRGSRSGSRTIPAVPSHHNQFSDQEGHVADIVEVDQHYRRQRRWKEKEKARRARGKTQGIWTFTYEGQGVSSGRQRDTAFVTIDLEDEGFHRALAPISDNPVTGWTRKFQQPKPQLQIALPNSIEETDSVSDEVVCKAKERQPTDVASDLNINPFHSGKCFGPQTYIGKGWLQDLLDVASGTHIPTIPPSINAIGFKLEPDMGVQALREMLPNIFDCYFDFATGLPDLEGEGLRPTWILVAHVAAQLVSHYLTQLDEPDSMSFRKFTEEQLLRLVDKIEKLSLKFIEPPILGVSQSASVTSSASKSFKSGVNLLTALLLQFGLRKTIESLQNDADLNKPSTSLYAAELWVCLIHVLSLGFSEGQTGSKKHPFWLTLKEALQNQEFSTPFARSEDVWFAIFAVCAFSQFSSRGMTTSNSRLPAYWDLVADSMKLLTLRVLPNDAERFTQKERWKRDLYAAIVTIRCYHLVDRWQWKLKDGLPMFQELAEIFKTRQCANLLPETAQNDFPEFFRLANWDLLDSHDPKDNAYTVFLKLVVRGAREDESYRSDKPSGRLKKLLSLAVPISTITAPSHNLTMFYNRLCAVAIVADLNPNDCVSWTRRAQGYINYLDSDHTTRLALIRGVARFAIMLVSRRRNIKATVDWIEEISKGMEMELKKFPPPHRKDPQAPEAPETPERRNAELFAKLLLASIRQIMEFYVKVSRYPDPLFLASLKPVLTTWVLKTDGIKDEFARLATAIFDARSAALPPPSRPPLPVTAPPVEDESQESQEFGGIDLDLDGMNWDAVDIPALATPIASQPSNDAANENAMREALTSTRFKWLIPHFLNPCLQPPLAGASVRAAKAHESDCDLWLRLWLSCASVEVDPEKWSNALRLLDARLEGTTDERWVRRVNLSIMYQVLQIEPMAYLTQANRAIEVVLSALISDSVALAKEYVAFVLSIDGLQHPLLRGATCLPARNEVSGDYEFSSDHFLELRLSLLQVIFKNLNDSYRIERDGNLDLVLDNERYVGYCIKMFSGMRSNRSSLESNSVKFSAYNDFCIQVLQHFQDNRDLCMEKRFDFWIRWARDLRSASALALNN</sequence>
<evidence type="ECO:0008006" key="4">
    <source>
        <dbReference type="Google" id="ProtNLM"/>
    </source>
</evidence>
<dbReference type="STRING" id="686832.A0A0C2Y4T8"/>
<evidence type="ECO:0000256" key="1">
    <source>
        <dbReference type="SAM" id="MobiDB-lite"/>
    </source>
</evidence>
<feature type="compositionally biased region" description="Pro residues" evidence="1">
    <location>
        <begin position="1604"/>
        <end position="1616"/>
    </location>
</feature>
<name>A0A0C2Y4T8_HEBCY</name>
<feature type="region of interest" description="Disordered" evidence="1">
    <location>
        <begin position="80"/>
        <end position="117"/>
    </location>
</feature>
<evidence type="ECO:0000313" key="2">
    <source>
        <dbReference type="EMBL" id="KIM44888.1"/>
    </source>
</evidence>
<feature type="region of interest" description="Disordered" evidence="1">
    <location>
        <begin position="141"/>
        <end position="162"/>
    </location>
</feature>
<feature type="compositionally biased region" description="Polar residues" evidence="1">
    <location>
        <begin position="504"/>
        <end position="513"/>
    </location>
</feature>
<feature type="region of interest" description="Disordered" evidence="1">
    <location>
        <begin position="1604"/>
        <end position="1624"/>
    </location>
</feature>
<gene>
    <name evidence="2" type="ORF">M413DRAFT_442856</name>
</gene>
<dbReference type="GO" id="GO:0000724">
    <property type="term" value="P:double-strand break repair via homologous recombination"/>
    <property type="evidence" value="ECO:0007669"/>
    <property type="project" value="TreeGrafter"/>
</dbReference>
<feature type="region of interest" description="Disordered" evidence="1">
    <location>
        <begin position="174"/>
        <end position="241"/>
    </location>
</feature>
<dbReference type="GO" id="GO:0035361">
    <property type="term" value="C:Cul8-RING ubiquitin ligase complex"/>
    <property type="evidence" value="ECO:0007669"/>
    <property type="project" value="TreeGrafter"/>
</dbReference>
<feature type="region of interest" description="Disordered" evidence="1">
    <location>
        <begin position="804"/>
        <end position="880"/>
    </location>
</feature>
<feature type="compositionally biased region" description="Basic and acidic residues" evidence="1">
    <location>
        <begin position="468"/>
        <end position="485"/>
    </location>
</feature>
<dbReference type="InterPro" id="IPR019021">
    <property type="entry name" value="Mms22"/>
</dbReference>
<accession>A0A0C2Y4T8</accession>
<dbReference type="Proteomes" id="UP000053424">
    <property type="component" value="Unassembled WGS sequence"/>
</dbReference>
<feature type="compositionally biased region" description="Polar residues" evidence="1">
    <location>
        <begin position="256"/>
        <end position="278"/>
    </location>
</feature>
<dbReference type="Pfam" id="PF09462">
    <property type="entry name" value="Mus7"/>
    <property type="match status" value="1"/>
</dbReference>
<feature type="compositionally biased region" description="Polar residues" evidence="1">
    <location>
        <begin position="80"/>
        <end position="94"/>
    </location>
</feature>
<feature type="compositionally biased region" description="Basic and acidic residues" evidence="1">
    <location>
        <begin position="364"/>
        <end position="375"/>
    </location>
</feature>
<evidence type="ECO:0000313" key="3">
    <source>
        <dbReference type="Proteomes" id="UP000053424"/>
    </source>
</evidence>
<feature type="compositionally biased region" description="Basic and acidic residues" evidence="1">
    <location>
        <begin position="683"/>
        <end position="694"/>
    </location>
</feature>
<feature type="region of interest" description="Disordered" evidence="1">
    <location>
        <begin position="566"/>
        <end position="620"/>
    </location>
</feature>
<feature type="region of interest" description="Disordered" evidence="1">
    <location>
        <begin position="255"/>
        <end position="298"/>
    </location>
</feature>
<feature type="compositionally biased region" description="Basic residues" evidence="1">
    <location>
        <begin position="815"/>
        <end position="825"/>
    </location>
</feature>
<feature type="compositionally biased region" description="Pro residues" evidence="1">
    <location>
        <begin position="287"/>
        <end position="298"/>
    </location>
</feature>
<dbReference type="GO" id="GO:0031297">
    <property type="term" value="P:replication fork processing"/>
    <property type="evidence" value="ECO:0007669"/>
    <property type="project" value="InterPro"/>
</dbReference>
<dbReference type="PANTHER" id="PTHR28122">
    <property type="entry name" value="E3 UBIQUITIN-PROTEIN LIGASE SUBSTRATE RECEPTOR MMS22"/>
    <property type="match status" value="1"/>
</dbReference>
<dbReference type="OrthoDB" id="2386201at2759"/>
<organism evidence="2 3">
    <name type="scientific">Hebeloma cylindrosporum</name>
    <dbReference type="NCBI Taxonomy" id="76867"/>
    <lineage>
        <taxon>Eukaryota</taxon>
        <taxon>Fungi</taxon>
        <taxon>Dikarya</taxon>
        <taxon>Basidiomycota</taxon>
        <taxon>Agaricomycotina</taxon>
        <taxon>Agaricomycetes</taxon>
        <taxon>Agaricomycetidae</taxon>
        <taxon>Agaricales</taxon>
        <taxon>Agaricineae</taxon>
        <taxon>Hymenogastraceae</taxon>
        <taxon>Hebeloma</taxon>
    </lineage>
</organism>
<dbReference type="GO" id="GO:0005634">
    <property type="term" value="C:nucleus"/>
    <property type="evidence" value="ECO:0007669"/>
    <property type="project" value="InterPro"/>
</dbReference>
<dbReference type="PANTHER" id="PTHR28122:SF1">
    <property type="entry name" value="E3 UBIQUITIN-PROTEIN LIGASE SUBSTRATE RECEPTOR MMS22"/>
    <property type="match status" value="1"/>
</dbReference>
<feature type="compositionally biased region" description="Acidic residues" evidence="1">
    <location>
        <begin position="376"/>
        <end position="396"/>
    </location>
</feature>
<feature type="compositionally biased region" description="Polar residues" evidence="1">
    <location>
        <begin position="184"/>
        <end position="193"/>
    </location>
</feature>
<proteinExistence type="predicted"/>
<feature type="compositionally biased region" description="Low complexity" evidence="1">
    <location>
        <begin position="611"/>
        <end position="620"/>
    </location>
</feature>
<feature type="compositionally biased region" description="Basic residues" evidence="1">
    <location>
        <begin position="486"/>
        <end position="495"/>
    </location>
</feature>
<feature type="compositionally biased region" description="Polar residues" evidence="1">
    <location>
        <begin position="141"/>
        <end position="159"/>
    </location>
</feature>
<dbReference type="HOGENOM" id="CLU_235583_0_0_1"/>
<feature type="compositionally biased region" description="Basic residues" evidence="1">
    <location>
        <begin position="651"/>
        <end position="661"/>
    </location>
</feature>
<dbReference type="EMBL" id="KN831773">
    <property type="protein sequence ID" value="KIM44888.1"/>
    <property type="molecule type" value="Genomic_DNA"/>
</dbReference>